<evidence type="ECO:0000256" key="6">
    <source>
        <dbReference type="ARBA" id="ARBA00022691"/>
    </source>
</evidence>
<keyword evidence="9" id="KW-0539">Nucleus</keyword>
<dbReference type="EMBL" id="JANBPY010000391">
    <property type="protein sequence ID" value="KAJ1967116.1"/>
    <property type="molecule type" value="Genomic_DNA"/>
</dbReference>
<keyword evidence="8 10" id="KW-0694">RNA-binding</keyword>
<evidence type="ECO:0000256" key="8">
    <source>
        <dbReference type="ARBA" id="ARBA00022884"/>
    </source>
</evidence>
<dbReference type="PANTHER" id="PTHR22808">
    <property type="entry name" value="NCL1 YEAST -RELATED NOL1/NOP2/FMU SUN DOMAIN-CONTAINING"/>
    <property type="match status" value="1"/>
</dbReference>
<evidence type="ECO:0000256" key="3">
    <source>
        <dbReference type="ARBA" id="ARBA00022555"/>
    </source>
</evidence>
<dbReference type="InterPro" id="IPR018314">
    <property type="entry name" value="RsmB/NOL1/NOP2-like_CS"/>
</dbReference>
<dbReference type="Pfam" id="PF01189">
    <property type="entry name" value="Methyltr_RsmB-F"/>
    <property type="match status" value="1"/>
</dbReference>
<comment type="caution">
    <text evidence="10">Lacks conserved residue(s) required for the propagation of feature annotation.</text>
</comment>
<dbReference type="AlphaFoldDB" id="A0A9W8AWX6"/>
<dbReference type="OrthoDB" id="6093671at2759"/>
<accession>A0A9W8AWX6</accession>
<evidence type="ECO:0000256" key="1">
    <source>
        <dbReference type="ARBA" id="ARBA00004123"/>
    </source>
</evidence>
<evidence type="ECO:0000313" key="13">
    <source>
        <dbReference type="EMBL" id="KAJ1967116.1"/>
    </source>
</evidence>
<sequence>MAGHGRRWIKKRKNDKPKERGTWNKDFKPITELEKSNETFERYYKAQNLLNDEAEWEQFMATLRVMLPTAFRIMGNRTHAAALRAQLEQDFIPFIQSVTVDGEKVEPPTPLSWYPDQLGWQFTVPRVALKKSETLKKFHQFLVNETEVGNICRQEAVSMIPPLLLDVQPGHRVVDMCAAPGSKTSQILEAIHANVQADQVAEGLVIANDANLRRACMLVHQTKRLHSPCLLVTHQEAEQFSNVLYPGTTFEGNASQQVLRFDRILCDVPCSGDGTIRKNLLIWRDWKIADALGLHRLQLKIAKRAAYFLKVNGRMVYSTCSLNPVENEAVVAELIRECEGAIRLVDVSDQLPGLIRRPGLSTWKVMRKDGEFANSFDDFLVEGVSRSHDKYPRSVFPPDNAHELHLERCLRIYPHLQNTGGFFVAVLEKIRPLSHSDESSLNQPDTVGAPTSVERCKEDSPAVEPT</sequence>
<feature type="binding site" evidence="10">
    <location>
        <position position="209"/>
    </location>
    <ligand>
        <name>S-adenosyl-L-methionine</name>
        <dbReference type="ChEBI" id="CHEBI:59789"/>
    </ligand>
</feature>
<keyword evidence="6 10" id="KW-0949">S-adenosyl-L-methionine</keyword>
<feature type="compositionally biased region" description="Basic residues" evidence="11">
    <location>
        <begin position="1"/>
        <end position="15"/>
    </location>
</feature>
<dbReference type="GO" id="GO:0000049">
    <property type="term" value="F:tRNA binding"/>
    <property type="evidence" value="ECO:0007669"/>
    <property type="project" value="UniProtKB-KW"/>
</dbReference>
<dbReference type="InterPro" id="IPR023267">
    <property type="entry name" value="RCMT"/>
</dbReference>
<name>A0A9W8AWX6_9FUNG</name>
<keyword evidence="14" id="KW-1185">Reference proteome</keyword>
<dbReference type="GO" id="GO:0030488">
    <property type="term" value="P:tRNA methylation"/>
    <property type="evidence" value="ECO:0007669"/>
    <property type="project" value="UniProtKB-ARBA"/>
</dbReference>
<evidence type="ECO:0000313" key="14">
    <source>
        <dbReference type="Proteomes" id="UP001150925"/>
    </source>
</evidence>
<dbReference type="GO" id="GO:0005737">
    <property type="term" value="C:cytoplasm"/>
    <property type="evidence" value="ECO:0007669"/>
    <property type="project" value="TreeGrafter"/>
</dbReference>
<protein>
    <submittedName>
        <fullName evidence="13">tRNA (Cytosine-5-)-methyltransferase ncl1</fullName>
        <ecNumber evidence="13">2.1.1.202</ecNumber>
    </submittedName>
</protein>
<organism evidence="13 14">
    <name type="scientific">Dispira parvispora</name>
    <dbReference type="NCBI Taxonomy" id="1520584"/>
    <lineage>
        <taxon>Eukaryota</taxon>
        <taxon>Fungi</taxon>
        <taxon>Fungi incertae sedis</taxon>
        <taxon>Zoopagomycota</taxon>
        <taxon>Kickxellomycotina</taxon>
        <taxon>Dimargaritomycetes</taxon>
        <taxon>Dimargaritales</taxon>
        <taxon>Dimargaritaceae</taxon>
        <taxon>Dispira</taxon>
    </lineage>
</organism>
<comment type="caution">
    <text evidence="13">The sequence shown here is derived from an EMBL/GenBank/DDBJ whole genome shotgun (WGS) entry which is preliminary data.</text>
</comment>
<feature type="binding site" evidence="10">
    <location>
        <position position="267"/>
    </location>
    <ligand>
        <name>S-adenosyl-L-methionine</name>
        <dbReference type="ChEBI" id="CHEBI:59789"/>
    </ligand>
</feature>
<keyword evidence="3" id="KW-0820">tRNA-binding</keyword>
<proteinExistence type="inferred from homology"/>
<feature type="region of interest" description="Disordered" evidence="11">
    <location>
        <begin position="435"/>
        <end position="466"/>
    </location>
</feature>
<evidence type="ECO:0000256" key="10">
    <source>
        <dbReference type="PROSITE-ProRule" id="PRU01023"/>
    </source>
</evidence>
<dbReference type="InterPro" id="IPR049560">
    <property type="entry name" value="MeTrfase_RsmB-F_NOP2_cat"/>
</dbReference>
<dbReference type="GO" id="GO:0016428">
    <property type="term" value="F:tRNA (cytidine-5-)-methyltransferase activity"/>
    <property type="evidence" value="ECO:0007669"/>
    <property type="project" value="InterPro"/>
</dbReference>
<dbReference type="Proteomes" id="UP001150925">
    <property type="component" value="Unassembled WGS sequence"/>
</dbReference>
<dbReference type="GO" id="GO:0005634">
    <property type="term" value="C:nucleus"/>
    <property type="evidence" value="ECO:0007669"/>
    <property type="project" value="UniProtKB-SubCell"/>
</dbReference>
<feature type="active site" description="Nucleophile" evidence="10">
    <location>
        <position position="320"/>
    </location>
</feature>
<dbReference type="PRINTS" id="PR02011">
    <property type="entry name" value="RCMTNCL1"/>
</dbReference>
<dbReference type="EC" id="2.1.1.202" evidence="13"/>
<dbReference type="InterPro" id="IPR029063">
    <property type="entry name" value="SAM-dependent_MTases_sf"/>
</dbReference>
<evidence type="ECO:0000256" key="11">
    <source>
        <dbReference type="SAM" id="MobiDB-lite"/>
    </source>
</evidence>
<dbReference type="Gene3D" id="3.40.50.150">
    <property type="entry name" value="Vaccinia Virus protein VP39"/>
    <property type="match status" value="1"/>
</dbReference>
<evidence type="ECO:0000256" key="5">
    <source>
        <dbReference type="ARBA" id="ARBA00022679"/>
    </source>
</evidence>
<evidence type="ECO:0000256" key="4">
    <source>
        <dbReference type="ARBA" id="ARBA00022603"/>
    </source>
</evidence>
<dbReference type="SUPFAM" id="SSF53335">
    <property type="entry name" value="S-adenosyl-L-methionine-dependent methyltransferases"/>
    <property type="match status" value="1"/>
</dbReference>
<feature type="binding site" evidence="10">
    <location>
        <begin position="177"/>
        <end position="183"/>
    </location>
    <ligand>
        <name>S-adenosyl-L-methionine</name>
        <dbReference type="ChEBI" id="CHEBI:59789"/>
    </ligand>
</feature>
<evidence type="ECO:0000256" key="2">
    <source>
        <dbReference type="ARBA" id="ARBA00007494"/>
    </source>
</evidence>
<comment type="subcellular location">
    <subcellularLocation>
        <location evidence="1">Nucleus</location>
    </subcellularLocation>
</comment>
<feature type="region of interest" description="Disordered" evidence="11">
    <location>
        <begin position="1"/>
        <end position="23"/>
    </location>
</feature>
<comment type="similarity">
    <text evidence="2 10">Belongs to the class I-like SAM-binding methyltransferase superfamily. RsmB/NOP family.</text>
</comment>
<dbReference type="PRINTS" id="PR02008">
    <property type="entry name" value="RCMTFAMILY"/>
</dbReference>
<reference evidence="13" key="1">
    <citation type="submission" date="2022-07" db="EMBL/GenBank/DDBJ databases">
        <title>Phylogenomic reconstructions and comparative analyses of Kickxellomycotina fungi.</title>
        <authorList>
            <person name="Reynolds N.K."/>
            <person name="Stajich J.E."/>
            <person name="Barry K."/>
            <person name="Grigoriev I.V."/>
            <person name="Crous P."/>
            <person name="Smith M.E."/>
        </authorList>
    </citation>
    <scope>NUCLEOTIDE SEQUENCE</scope>
    <source>
        <strain evidence="13">RSA 1196</strain>
    </source>
</reference>
<feature type="non-terminal residue" evidence="13">
    <location>
        <position position="1"/>
    </location>
</feature>
<evidence type="ECO:0000259" key="12">
    <source>
        <dbReference type="PROSITE" id="PS51686"/>
    </source>
</evidence>
<feature type="domain" description="SAM-dependent MTase RsmB/NOP-type" evidence="12">
    <location>
        <begin position="59"/>
        <end position="430"/>
    </location>
</feature>
<dbReference type="InterPro" id="IPR023270">
    <property type="entry name" value="RCMT_NCL1"/>
</dbReference>
<keyword evidence="7" id="KW-0819">tRNA processing</keyword>
<dbReference type="InterPro" id="IPR001678">
    <property type="entry name" value="MeTrfase_RsmB-F_NOP2_dom"/>
</dbReference>
<dbReference type="PANTHER" id="PTHR22808:SF1">
    <property type="entry name" value="RNA CYTOSINE-C(5)-METHYLTRANSFERASE NSUN2-RELATED"/>
    <property type="match status" value="1"/>
</dbReference>
<dbReference type="PROSITE" id="PS51686">
    <property type="entry name" value="SAM_MT_RSMB_NOP"/>
    <property type="match status" value="1"/>
</dbReference>
<keyword evidence="4 10" id="KW-0489">Methyltransferase</keyword>
<keyword evidence="5 10" id="KW-0808">Transferase</keyword>
<gene>
    <name evidence="13" type="primary">NCL1</name>
    <name evidence="13" type="ORF">IWQ62_002050</name>
</gene>
<evidence type="ECO:0000256" key="9">
    <source>
        <dbReference type="ARBA" id="ARBA00023242"/>
    </source>
</evidence>
<evidence type="ECO:0000256" key="7">
    <source>
        <dbReference type="ARBA" id="ARBA00022694"/>
    </source>
</evidence>
<dbReference type="PROSITE" id="PS01153">
    <property type="entry name" value="NOL1_NOP2_SUN"/>
    <property type="match status" value="1"/>
</dbReference>